<dbReference type="InterPro" id="IPR024671">
    <property type="entry name" value="Atg22-like"/>
</dbReference>
<dbReference type="AlphaFoldDB" id="A0A2Z3S6A7"/>
<gene>
    <name evidence="8" type="ORF">AURMO_01706</name>
</gene>
<evidence type="ECO:0000256" key="5">
    <source>
        <dbReference type="ARBA" id="ARBA00023136"/>
    </source>
</evidence>
<dbReference type="KEGG" id="aum:AURMO_01706"/>
<dbReference type="GO" id="GO:0005886">
    <property type="term" value="C:plasma membrane"/>
    <property type="evidence" value="ECO:0007669"/>
    <property type="project" value="UniProtKB-SubCell"/>
</dbReference>
<feature type="transmembrane region" description="Helical" evidence="6">
    <location>
        <begin position="277"/>
        <end position="300"/>
    </location>
</feature>
<dbReference type="RefSeq" id="WP_110234735.1">
    <property type="nucleotide sequence ID" value="NZ_CP023994.1"/>
</dbReference>
<dbReference type="OrthoDB" id="9768783at2"/>
<dbReference type="InterPro" id="IPR036259">
    <property type="entry name" value="MFS_trans_sf"/>
</dbReference>
<dbReference type="PROSITE" id="PS50850">
    <property type="entry name" value="MFS"/>
    <property type="match status" value="1"/>
</dbReference>
<comment type="subcellular location">
    <subcellularLocation>
        <location evidence="1">Cell membrane</location>
        <topology evidence="1">Multi-pass membrane protein</topology>
    </subcellularLocation>
</comment>
<sequence>MSSTGAVEVKVPRKQVISWALWDWGTSAFSVLITTFVFARYIVSSYFIDPKIVAAYEAAGGEGQATGTALTNFQAAEANLTSWVGWALAIGGVAVAVIAPVVGQRTDAGGKRKLWLGINTGIVIAATAAMFFVEGTPQFFALGIVLLTIGNVFYEMANVNYNAMLLQVSTPKNMGRISGFGWGMGYFGGIVVLLIALVGFILGDPPYWFGVTTDGGMNIRVVAVFGALWALAFSLPVLLNVPENIATHPGKKAGIIESYKILFRKIADLYKNSRPTFYFLLASAVFRDGLAAVFAFGGILAGTVFGLSFTEVILFAIGGNLVAGIGVLFSGWIDDKIGSKRVIVIALIGLVLTGIGLFIFHDGGATAFWIGGLMLTFFVGPAQASARAFLGHLAPEGEEGEIFGLYATTGRAVSFLAPTLFAIFVSAFGATYFGILGIVIVLLAGLLLMIPLRAKFIR</sequence>
<evidence type="ECO:0000256" key="1">
    <source>
        <dbReference type="ARBA" id="ARBA00004651"/>
    </source>
</evidence>
<organism evidence="8 9">
    <name type="scientific">Aurantimicrobium photophilum</name>
    <dbReference type="NCBI Taxonomy" id="1987356"/>
    <lineage>
        <taxon>Bacteria</taxon>
        <taxon>Bacillati</taxon>
        <taxon>Actinomycetota</taxon>
        <taxon>Actinomycetes</taxon>
        <taxon>Micrococcales</taxon>
        <taxon>Microbacteriaceae</taxon>
        <taxon>Aurantimicrobium</taxon>
    </lineage>
</organism>
<dbReference type="GO" id="GO:0022857">
    <property type="term" value="F:transmembrane transporter activity"/>
    <property type="evidence" value="ECO:0007669"/>
    <property type="project" value="InterPro"/>
</dbReference>
<dbReference type="Proteomes" id="UP000246894">
    <property type="component" value="Chromosome"/>
</dbReference>
<evidence type="ECO:0000256" key="4">
    <source>
        <dbReference type="ARBA" id="ARBA00022989"/>
    </source>
</evidence>
<feature type="transmembrane region" description="Helical" evidence="6">
    <location>
        <begin position="83"/>
        <end position="102"/>
    </location>
</feature>
<keyword evidence="3 6" id="KW-0812">Transmembrane</keyword>
<keyword evidence="5 6" id="KW-0472">Membrane</keyword>
<feature type="transmembrane region" description="Helical" evidence="6">
    <location>
        <begin position="342"/>
        <end position="361"/>
    </location>
</feature>
<feature type="transmembrane region" description="Helical" evidence="6">
    <location>
        <begin position="139"/>
        <end position="159"/>
    </location>
</feature>
<feature type="transmembrane region" description="Helical" evidence="6">
    <location>
        <begin position="114"/>
        <end position="133"/>
    </location>
</feature>
<keyword evidence="4 6" id="KW-1133">Transmembrane helix</keyword>
<protein>
    <submittedName>
        <fullName evidence="8">Vacuole effluxer Atg22 like protein</fullName>
    </submittedName>
</protein>
<feature type="transmembrane region" description="Helical" evidence="6">
    <location>
        <begin position="430"/>
        <end position="452"/>
    </location>
</feature>
<feature type="transmembrane region" description="Helical" evidence="6">
    <location>
        <begin position="312"/>
        <end position="330"/>
    </location>
</feature>
<keyword evidence="2" id="KW-0813">Transport</keyword>
<feature type="transmembrane region" description="Helical" evidence="6">
    <location>
        <begin position="402"/>
        <end position="424"/>
    </location>
</feature>
<name>A0A2Z3S6A7_9MICO</name>
<dbReference type="SUPFAM" id="SSF103473">
    <property type="entry name" value="MFS general substrate transporter"/>
    <property type="match status" value="1"/>
</dbReference>
<accession>A0A2Z3S6A7</accession>
<dbReference type="PANTHER" id="PTHR23519:SF1">
    <property type="entry name" value="AUTOPHAGY-RELATED PROTEIN 22"/>
    <property type="match status" value="1"/>
</dbReference>
<evidence type="ECO:0000256" key="3">
    <source>
        <dbReference type="ARBA" id="ARBA00022692"/>
    </source>
</evidence>
<proteinExistence type="predicted"/>
<evidence type="ECO:0000256" key="6">
    <source>
        <dbReference type="SAM" id="Phobius"/>
    </source>
</evidence>
<evidence type="ECO:0000256" key="2">
    <source>
        <dbReference type="ARBA" id="ARBA00022448"/>
    </source>
</evidence>
<evidence type="ECO:0000313" key="9">
    <source>
        <dbReference type="Proteomes" id="UP000246894"/>
    </source>
</evidence>
<evidence type="ECO:0000313" key="8">
    <source>
        <dbReference type="EMBL" id="AWR22288.1"/>
    </source>
</evidence>
<dbReference type="InterPro" id="IPR020846">
    <property type="entry name" value="MFS_dom"/>
</dbReference>
<feature type="transmembrane region" description="Helical" evidence="6">
    <location>
        <begin position="222"/>
        <end position="241"/>
    </location>
</feature>
<dbReference type="PANTHER" id="PTHR23519">
    <property type="entry name" value="AUTOPHAGY-RELATED PROTEIN 22"/>
    <property type="match status" value="1"/>
</dbReference>
<dbReference type="Gene3D" id="1.20.1250.20">
    <property type="entry name" value="MFS general substrate transporter like domains"/>
    <property type="match status" value="1"/>
</dbReference>
<feature type="transmembrane region" description="Helical" evidence="6">
    <location>
        <begin position="21"/>
        <end position="43"/>
    </location>
</feature>
<dbReference type="InterPro" id="IPR050495">
    <property type="entry name" value="ATG22/LtaA_families"/>
</dbReference>
<feature type="domain" description="Major facilitator superfamily (MFS) profile" evidence="7">
    <location>
        <begin position="35"/>
        <end position="455"/>
    </location>
</feature>
<evidence type="ECO:0000259" key="7">
    <source>
        <dbReference type="PROSITE" id="PS50850"/>
    </source>
</evidence>
<feature type="transmembrane region" description="Helical" evidence="6">
    <location>
        <begin position="180"/>
        <end position="202"/>
    </location>
</feature>
<dbReference type="Pfam" id="PF11700">
    <property type="entry name" value="ATG22"/>
    <property type="match status" value="2"/>
</dbReference>
<dbReference type="EMBL" id="CP023994">
    <property type="protein sequence ID" value="AWR22288.1"/>
    <property type="molecule type" value="Genomic_DNA"/>
</dbReference>
<reference evidence="8 9" key="1">
    <citation type="submission" date="2017-10" db="EMBL/GenBank/DDBJ databases">
        <title>Genome of an Actinobacterium that displays light-enhanced growth.</title>
        <authorList>
            <person name="Maresca J.A."/>
            <person name="Hempel P."/>
            <person name="Shevchenko O."/>
            <person name="Miller K.J."/>
            <person name="Hahn M.W."/>
        </authorList>
    </citation>
    <scope>NUCLEOTIDE SEQUENCE [LARGE SCALE GENOMIC DNA]</scope>
    <source>
        <strain evidence="8 9">MWH-Mo1</strain>
    </source>
</reference>
<keyword evidence="9" id="KW-1185">Reference proteome</keyword>
<feature type="transmembrane region" description="Helical" evidence="6">
    <location>
        <begin position="367"/>
        <end position="390"/>
    </location>
</feature>